<dbReference type="Pfam" id="PF00743">
    <property type="entry name" value="FMO-like"/>
    <property type="match status" value="2"/>
</dbReference>
<evidence type="ECO:0000256" key="3">
    <source>
        <dbReference type="ARBA" id="ARBA00022630"/>
    </source>
</evidence>
<evidence type="ECO:0000256" key="7">
    <source>
        <dbReference type="ARBA" id="ARBA00023033"/>
    </source>
</evidence>
<dbReference type="GO" id="GO:0050661">
    <property type="term" value="F:NADP binding"/>
    <property type="evidence" value="ECO:0007669"/>
    <property type="project" value="InterPro"/>
</dbReference>
<organism evidence="8">
    <name type="scientific">Rhodosorus marinus</name>
    <dbReference type="NCBI Taxonomy" id="101924"/>
    <lineage>
        <taxon>Eukaryota</taxon>
        <taxon>Rhodophyta</taxon>
        <taxon>Stylonematophyceae</taxon>
        <taxon>Stylonematales</taxon>
        <taxon>Stylonemataceae</taxon>
        <taxon>Rhodosorus</taxon>
    </lineage>
</organism>
<dbReference type="PANTHER" id="PTHR23023">
    <property type="entry name" value="DIMETHYLANILINE MONOOXYGENASE"/>
    <property type="match status" value="1"/>
</dbReference>
<dbReference type="GO" id="GO:0004499">
    <property type="term" value="F:N,N-dimethylaniline monooxygenase activity"/>
    <property type="evidence" value="ECO:0007669"/>
    <property type="project" value="InterPro"/>
</dbReference>
<dbReference type="PRINTS" id="PR00370">
    <property type="entry name" value="FMOXYGENASE"/>
</dbReference>
<keyword evidence="7" id="KW-0503">Monooxygenase</keyword>
<name>A0A7S0BQ50_9RHOD</name>
<proteinExistence type="inferred from homology"/>
<keyword evidence="6" id="KW-0560">Oxidoreductase</keyword>
<protein>
    <recommendedName>
        <fullName evidence="9">Flavin-containing monooxygenase</fullName>
    </recommendedName>
</protein>
<evidence type="ECO:0000256" key="5">
    <source>
        <dbReference type="ARBA" id="ARBA00022857"/>
    </source>
</evidence>
<evidence type="ECO:0000256" key="4">
    <source>
        <dbReference type="ARBA" id="ARBA00022827"/>
    </source>
</evidence>
<dbReference type="InterPro" id="IPR000960">
    <property type="entry name" value="Flavin_mOase"/>
</dbReference>
<keyword evidence="4" id="KW-0274">FAD</keyword>
<dbReference type="InterPro" id="IPR050346">
    <property type="entry name" value="FMO-like"/>
</dbReference>
<reference evidence="8" key="1">
    <citation type="submission" date="2021-01" db="EMBL/GenBank/DDBJ databases">
        <authorList>
            <person name="Corre E."/>
            <person name="Pelletier E."/>
            <person name="Niang G."/>
            <person name="Scheremetjew M."/>
            <person name="Finn R."/>
            <person name="Kale V."/>
            <person name="Holt S."/>
            <person name="Cochrane G."/>
            <person name="Meng A."/>
            <person name="Brown T."/>
            <person name="Cohen L."/>
        </authorList>
    </citation>
    <scope>NUCLEOTIDE SEQUENCE</scope>
    <source>
        <strain evidence="8">UTEX LB 2760</strain>
    </source>
</reference>
<dbReference type="GO" id="GO:0050660">
    <property type="term" value="F:flavin adenine dinucleotide binding"/>
    <property type="evidence" value="ECO:0007669"/>
    <property type="project" value="InterPro"/>
</dbReference>
<dbReference type="EMBL" id="HBEK01018741">
    <property type="protein sequence ID" value="CAD8400265.1"/>
    <property type="molecule type" value="Transcribed_RNA"/>
</dbReference>
<accession>A0A7S0BQ50</accession>
<dbReference type="InterPro" id="IPR036188">
    <property type="entry name" value="FAD/NAD-bd_sf"/>
</dbReference>
<comment type="similarity">
    <text evidence="2">Belongs to the FMO family.</text>
</comment>
<keyword evidence="5" id="KW-0521">NADP</keyword>
<evidence type="ECO:0008006" key="9">
    <source>
        <dbReference type="Google" id="ProtNLM"/>
    </source>
</evidence>
<dbReference type="FunFam" id="3.50.50.60:FF:000138">
    <property type="entry name" value="Flavin-containing monooxygenase"/>
    <property type="match status" value="1"/>
</dbReference>
<gene>
    <name evidence="8" type="ORF">RMAR0315_LOCUS10258</name>
</gene>
<evidence type="ECO:0000256" key="6">
    <source>
        <dbReference type="ARBA" id="ARBA00023002"/>
    </source>
</evidence>
<dbReference type="AlphaFoldDB" id="A0A7S0BQ50"/>
<dbReference type="Gene3D" id="3.50.50.60">
    <property type="entry name" value="FAD/NAD(P)-binding domain"/>
    <property type="match status" value="2"/>
</dbReference>
<comment type="cofactor">
    <cofactor evidence="1">
        <name>FAD</name>
        <dbReference type="ChEBI" id="CHEBI:57692"/>
    </cofactor>
</comment>
<evidence type="ECO:0000313" key="8">
    <source>
        <dbReference type="EMBL" id="CAD8400265.1"/>
    </source>
</evidence>
<dbReference type="SUPFAM" id="SSF51905">
    <property type="entry name" value="FAD/NAD(P)-binding domain"/>
    <property type="match status" value="2"/>
</dbReference>
<evidence type="ECO:0000256" key="1">
    <source>
        <dbReference type="ARBA" id="ARBA00001974"/>
    </source>
</evidence>
<sequence>MRVSIGAGGRVAVIGAGAAGLCSAKNLRDFGSSFKVVVFERGSRVGGAWRYSDKTGSFAVMYKSLRTNIPKEVMAFPGFPFADELPSFPGHSDVQTYLESYATEMDLHPMIRFNAHVEKVWKDESGSSWWVKSSDTMNYEGSVEEFDAVLVCNGHHGLPVYASVDGLDTFTGITTHSSVYRTPTPFRDQTVVLLGYGPSGVDIGIDIARGGAKQVLVAHRGYVQDEGSLPNLSFRPTMVRVEGSTIHFADGRTVDADQVVLCTGYAYDFPFLDPEIGVTVRNQVISKLYRHLVFTKDPTLSFVGIPQKIVPFPFFHYQSVYVAKYLSGEVDLASEEERENELNEEWKIHGDKADRFFHVFGPRQWEYMHSLAQQTEQTPMPRALQGVFENTAAIRKANPLSYRARQYEVFGEGETDWSYMLVDPV</sequence>
<dbReference type="InterPro" id="IPR020946">
    <property type="entry name" value="Flavin_mOase-like"/>
</dbReference>
<keyword evidence="3" id="KW-0285">Flavoprotein</keyword>
<evidence type="ECO:0000256" key="2">
    <source>
        <dbReference type="ARBA" id="ARBA00009183"/>
    </source>
</evidence>